<dbReference type="CDD" id="cd00712">
    <property type="entry name" value="AsnB"/>
    <property type="match status" value="1"/>
</dbReference>
<dbReference type="Pfam" id="PF13522">
    <property type="entry name" value="GATase_6"/>
    <property type="match status" value="1"/>
</dbReference>
<dbReference type="Proteomes" id="UP001595528">
    <property type="component" value="Unassembled WGS sequence"/>
</dbReference>
<dbReference type="InterPro" id="IPR033738">
    <property type="entry name" value="AsnB_N"/>
</dbReference>
<organism evidence="9 10">
    <name type="scientific">Marinibaculum pumilum</name>
    <dbReference type="NCBI Taxonomy" id="1766165"/>
    <lineage>
        <taxon>Bacteria</taxon>
        <taxon>Pseudomonadati</taxon>
        <taxon>Pseudomonadota</taxon>
        <taxon>Alphaproteobacteria</taxon>
        <taxon>Rhodospirillales</taxon>
        <taxon>Rhodospirillaceae</taxon>
        <taxon>Marinibaculum</taxon>
    </lineage>
</organism>
<comment type="catalytic activity">
    <reaction evidence="7">
        <text>L-aspartate + L-glutamine + ATP + H2O = L-asparagine + L-glutamate + AMP + diphosphate + H(+)</text>
        <dbReference type="Rhea" id="RHEA:12228"/>
        <dbReference type="ChEBI" id="CHEBI:15377"/>
        <dbReference type="ChEBI" id="CHEBI:15378"/>
        <dbReference type="ChEBI" id="CHEBI:29985"/>
        <dbReference type="ChEBI" id="CHEBI:29991"/>
        <dbReference type="ChEBI" id="CHEBI:30616"/>
        <dbReference type="ChEBI" id="CHEBI:33019"/>
        <dbReference type="ChEBI" id="CHEBI:58048"/>
        <dbReference type="ChEBI" id="CHEBI:58359"/>
        <dbReference type="ChEBI" id="CHEBI:456215"/>
        <dbReference type="EC" id="6.3.5.4"/>
    </reaction>
</comment>
<evidence type="ECO:0000256" key="5">
    <source>
        <dbReference type="ARBA" id="ARBA00022840"/>
    </source>
</evidence>
<feature type="domain" description="Glutamine amidotransferase type-2" evidence="8">
    <location>
        <begin position="2"/>
        <end position="230"/>
    </location>
</feature>
<dbReference type="InterPro" id="IPR014729">
    <property type="entry name" value="Rossmann-like_a/b/a_fold"/>
</dbReference>
<gene>
    <name evidence="9" type="primary">asnB</name>
    <name evidence="9" type="ORF">ACFOGJ_06935</name>
</gene>
<dbReference type="Pfam" id="PF00733">
    <property type="entry name" value="Asn_synthase"/>
    <property type="match status" value="1"/>
</dbReference>
<proteinExistence type="inferred from homology"/>
<evidence type="ECO:0000259" key="8">
    <source>
        <dbReference type="PROSITE" id="PS51278"/>
    </source>
</evidence>
<evidence type="ECO:0000256" key="7">
    <source>
        <dbReference type="ARBA" id="ARBA00048741"/>
    </source>
</evidence>
<keyword evidence="5" id="KW-0067">ATP-binding</keyword>
<dbReference type="Gene3D" id="3.40.50.620">
    <property type="entry name" value="HUPs"/>
    <property type="match status" value="1"/>
</dbReference>
<comment type="caution">
    <text evidence="9">The sequence shown here is derived from an EMBL/GenBank/DDBJ whole genome shotgun (WGS) entry which is preliminary data.</text>
</comment>
<accession>A0ABV7KXV2</accession>
<keyword evidence="9" id="KW-0436">Ligase</keyword>
<dbReference type="InterPro" id="IPR001962">
    <property type="entry name" value="Asn_synthase"/>
</dbReference>
<keyword evidence="6" id="KW-0315">Glutamine amidotransferase</keyword>
<dbReference type="PIRSF" id="PIRSF001589">
    <property type="entry name" value="Asn_synthetase_glu-h"/>
    <property type="match status" value="1"/>
</dbReference>
<dbReference type="NCBIfam" id="TIGR01536">
    <property type="entry name" value="asn_synth_AEB"/>
    <property type="match status" value="1"/>
</dbReference>
<dbReference type="InterPro" id="IPR051786">
    <property type="entry name" value="ASN_synthetase/amidase"/>
</dbReference>
<reference evidence="10" key="1">
    <citation type="journal article" date="2019" name="Int. J. Syst. Evol. Microbiol.">
        <title>The Global Catalogue of Microorganisms (GCM) 10K type strain sequencing project: providing services to taxonomists for standard genome sequencing and annotation.</title>
        <authorList>
            <consortium name="The Broad Institute Genomics Platform"/>
            <consortium name="The Broad Institute Genome Sequencing Center for Infectious Disease"/>
            <person name="Wu L."/>
            <person name="Ma J."/>
        </authorList>
    </citation>
    <scope>NUCLEOTIDE SEQUENCE [LARGE SCALE GENOMIC DNA]</scope>
    <source>
        <strain evidence="10">KCTC 42964</strain>
    </source>
</reference>
<evidence type="ECO:0000256" key="6">
    <source>
        <dbReference type="ARBA" id="ARBA00022962"/>
    </source>
</evidence>
<dbReference type="InterPro" id="IPR017932">
    <property type="entry name" value="GATase_2_dom"/>
</dbReference>
<dbReference type="Gene3D" id="3.60.20.10">
    <property type="entry name" value="Glutamine Phosphoribosylpyrophosphate, subunit 1, domain 1"/>
    <property type="match status" value="1"/>
</dbReference>
<keyword evidence="4" id="KW-0547">Nucleotide-binding</keyword>
<sequence length="657" mass="71639">MCGIAGLWRRGGLVPADGPDGADDRGNIGRLTSRLSRRGPDGDGIWADPAAGIALGHRRLAIIDLSDAGRQPMESACGRYLLTYNGEIYNYAVLRDRLAALGHRFRGHSDTEVLLTGIAEWGMADCLRQAVGMFAIALWDRKDRSLTLARDRLGIKPLYYGWPATTASGGDLFLFASQPGAFTLAEGWQGRIDPQALDAFFRFNYIPAPLCIWQGFAKLPPGTWLRLAHPGDRDARPQPFWDLHAVVAGARAGRDPQMKDAEAVAGIDAALREAVRLRMVADVPLGGLLSGGVDSSTIVALMQAQSPRPVKTFTIGFDIPGYNEAEQAKAIAGHLGTDHHELYLGPQDALDLVPDVPESFDEPFADASQLPTTLVSRLARGSVTVALSGDGGDEVFAGYTRYALVARLAGSLGRLPAGLRRAMGAGIQALPPEAWSRAAGLLPARHRPRLFGDRLHKLARIIGFVDGDDLYEKLIRVWQEPPLLPGLVGEAPTAAPPHAPPLSDLTERMMLRDTGHYLPDDILAKVDRASMSVGLEARVPILDHNVVAAAWALPQRFKIRGGVTKWALRQVLAQHVPPALTDRPKMGFAVPIEHWLRGPLREWAEDLLSPQSLDAGGMIDGDLVRARLAEHQSGRRNWQYQLWGVLMFEAWRRRWAA</sequence>
<dbReference type="PROSITE" id="PS51278">
    <property type="entry name" value="GATASE_TYPE_2"/>
    <property type="match status" value="1"/>
</dbReference>
<name>A0ABV7KXV2_9PROT</name>
<evidence type="ECO:0000313" key="10">
    <source>
        <dbReference type="Proteomes" id="UP001595528"/>
    </source>
</evidence>
<evidence type="ECO:0000256" key="4">
    <source>
        <dbReference type="ARBA" id="ARBA00022741"/>
    </source>
</evidence>
<dbReference type="CDD" id="cd01991">
    <property type="entry name" value="Asn_synthase_B_C"/>
    <property type="match status" value="1"/>
</dbReference>
<dbReference type="EMBL" id="JBHRTR010000019">
    <property type="protein sequence ID" value="MFC3226956.1"/>
    <property type="molecule type" value="Genomic_DNA"/>
</dbReference>
<dbReference type="PANTHER" id="PTHR43284:SF1">
    <property type="entry name" value="ASPARAGINE SYNTHETASE"/>
    <property type="match status" value="1"/>
</dbReference>
<evidence type="ECO:0000256" key="1">
    <source>
        <dbReference type="ARBA" id="ARBA00005187"/>
    </source>
</evidence>
<protein>
    <recommendedName>
        <fullName evidence="3">asparagine synthase (glutamine-hydrolyzing)</fullName>
        <ecNumber evidence="3">6.3.5.4</ecNumber>
    </recommendedName>
</protein>
<keyword evidence="10" id="KW-1185">Reference proteome</keyword>
<evidence type="ECO:0000256" key="3">
    <source>
        <dbReference type="ARBA" id="ARBA00012737"/>
    </source>
</evidence>
<dbReference type="SUPFAM" id="SSF56235">
    <property type="entry name" value="N-terminal nucleophile aminohydrolases (Ntn hydrolases)"/>
    <property type="match status" value="1"/>
</dbReference>
<evidence type="ECO:0000256" key="2">
    <source>
        <dbReference type="ARBA" id="ARBA00005752"/>
    </source>
</evidence>
<comment type="pathway">
    <text evidence="1">Amino-acid biosynthesis; L-asparagine biosynthesis; L-asparagine from L-aspartate (L-Gln route): step 1/1.</text>
</comment>
<dbReference type="InterPro" id="IPR029055">
    <property type="entry name" value="Ntn_hydrolases_N"/>
</dbReference>
<dbReference type="SUPFAM" id="SSF52402">
    <property type="entry name" value="Adenine nucleotide alpha hydrolases-like"/>
    <property type="match status" value="1"/>
</dbReference>
<evidence type="ECO:0000313" key="9">
    <source>
        <dbReference type="EMBL" id="MFC3226956.1"/>
    </source>
</evidence>
<comment type="similarity">
    <text evidence="2">Belongs to the asparagine synthetase family.</text>
</comment>
<dbReference type="EC" id="6.3.5.4" evidence="3"/>
<dbReference type="GO" id="GO:0004066">
    <property type="term" value="F:asparagine synthase (glutamine-hydrolyzing) activity"/>
    <property type="evidence" value="ECO:0007669"/>
    <property type="project" value="UniProtKB-EC"/>
</dbReference>
<dbReference type="PANTHER" id="PTHR43284">
    <property type="entry name" value="ASPARAGINE SYNTHETASE (GLUTAMINE-HYDROLYZING)"/>
    <property type="match status" value="1"/>
</dbReference>
<dbReference type="InterPro" id="IPR006426">
    <property type="entry name" value="Asn_synth_AEB"/>
</dbReference>
<dbReference type="RefSeq" id="WP_379899114.1">
    <property type="nucleotide sequence ID" value="NZ_JBHRTR010000019.1"/>
</dbReference>